<evidence type="ECO:0000256" key="2">
    <source>
        <dbReference type="ARBA" id="ARBA00022676"/>
    </source>
</evidence>
<evidence type="ECO:0000256" key="11">
    <source>
        <dbReference type="ARBA" id="ARBA00038053"/>
    </source>
</evidence>
<feature type="transmembrane region" description="Helical" evidence="17">
    <location>
        <begin position="353"/>
        <end position="374"/>
    </location>
</feature>
<evidence type="ECO:0000313" key="19">
    <source>
        <dbReference type="EMBL" id="TLF43788.1"/>
    </source>
</evidence>
<feature type="transmembrane region" description="Helical" evidence="17">
    <location>
        <begin position="278"/>
        <end position="308"/>
    </location>
</feature>
<evidence type="ECO:0000313" key="20">
    <source>
        <dbReference type="Proteomes" id="UP000307781"/>
    </source>
</evidence>
<dbReference type="GO" id="GO:0008360">
    <property type="term" value="P:regulation of cell shape"/>
    <property type="evidence" value="ECO:0007669"/>
    <property type="project" value="UniProtKB-KW"/>
</dbReference>
<sequence>MRKKLRHVDYFILVPYLVLCAIGIVMVYSASAYWVQRQYGAAETKYLLQQIVFVVLGIGTVFFFDNMALKILRNRWVLFVLMSGLFVMLVYLIIHGRAVNGAAAWISIGSFRLQPSEFAKMILIFYLAHMLTSREDSFRQENFRLRQMWQPLFIAGMMMLLVFVEPDTGGFAILFLITLVVVMSSGIPMRYGLLWLVALIATGVLGYYIVSHYHFPGLEHNYAYQRLVAAIHPFEKANAAGNQVVNSLYAINHGGFFGVGLGMSSQKLGYLPEPYTDFILAVIAEELGLVGTVVILGLLFFLVMRFYLIGIRSKNTYHTLIAYGIATMMLVQTVFNVGAVAGVLPVTGVTLPFISYGGSSMIVLSMAVGIMLNISYHSERTQRKVEKTHA</sequence>
<dbReference type="GO" id="GO:0005886">
    <property type="term" value="C:plasma membrane"/>
    <property type="evidence" value="ECO:0007669"/>
    <property type="project" value="TreeGrafter"/>
</dbReference>
<evidence type="ECO:0000256" key="5">
    <source>
        <dbReference type="ARBA" id="ARBA00022960"/>
    </source>
</evidence>
<comment type="similarity">
    <text evidence="11">Belongs to the SEDS family. FtsW subfamily.</text>
</comment>
<evidence type="ECO:0000256" key="1">
    <source>
        <dbReference type="ARBA" id="ARBA00004141"/>
    </source>
</evidence>
<evidence type="ECO:0000256" key="12">
    <source>
        <dbReference type="ARBA" id="ARBA00041185"/>
    </source>
</evidence>
<evidence type="ECO:0000256" key="15">
    <source>
        <dbReference type="ARBA" id="ARBA00049902"/>
    </source>
</evidence>
<dbReference type="GO" id="GO:0008955">
    <property type="term" value="F:peptidoglycan glycosyltransferase activity"/>
    <property type="evidence" value="ECO:0007669"/>
    <property type="project" value="UniProtKB-EC"/>
</dbReference>
<evidence type="ECO:0000256" key="7">
    <source>
        <dbReference type="ARBA" id="ARBA00022989"/>
    </source>
</evidence>
<evidence type="ECO:0000256" key="13">
    <source>
        <dbReference type="ARBA" id="ARBA00041418"/>
    </source>
</evidence>
<dbReference type="RefSeq" id="WP_044112497.1">
    <property type="nucleotide sequence ID" value="NZ_CABMJL010000009.1"/>
</dbReference>
<feature type="transmembrane region" description="Helical" evidence="17">
    <location>
        <begin position="170"/>
        <end position="187"/>
    </location>
</feature>
<organism evidence="19 20">
    <name type="scientific">Lacticaseibacillus zeae</name>
    <name type="common">Lactobacillus zeae</name>
    <dbReference type="NCBI Taxonomy" id="57037"/>
    <lineage>
        <taxon>Bacteria</taxon>
        <taxon>Bacillati</taxon>
        <taxon>Bacillota</taxon>
        <taxon>Bacilli</taxon>
        <taxon>Lactobacillales</taxon>
        <taxon>Lactobacillaceae</taxon>
        <taxon>Lacticaseibacillus</taxon>
    </lineage>
</organism>
<dbReference type="Proteomes" id="UP000309885">
    <property type="component" value="Unassembled WGS sequence"/>
</dbReference>
<evidence type="ECO:0000256" key="4">
    <source>
        <dbReference type="ARBA" id="ARBA00022692"/>
    </source>
</evidence>
<evidence type="ECO:0000256" key="6">
    <source>
        <dbReference type="ARBA" id="ARBA00022984"/>
    </source>
</evidence>
<evidence type="ECO:0000256" key="16">
    <source>
        <dbReference type="ARBA" id="ARBA00049966"/>
    </source>
</evidence>
<dbReference type="Pfam" id="PF01098">
    <property type="entry name" value="FTSW_RODA_SPOVE"/>
    <property type="match status" value="1"/>
</dbReference>
<reference evidence="20 21" key="1">
    <citation type="submission" date="2019-05" db="EMBL/GenBank/DDBJ databases">
        <title>Genome-based reclassification of Lactobacillus casei as Lactobacillus casei subsp. casei. subsp.nov., description of Lactobacillus casei subsp. zeae subsp. nov., and emended description of Lactobacillus casei.</title>
        <authorList>
            <person name="Huang C.-H."/>
        </authorList>
    </citation>
    <scope>NUCLEOTIDE SEQUENCE [LARGE SCALE GENOMIC DNA]</scope>
    <source>
        <strain evidence="18 21">CRBIP24.44</strain>
        <strain evidence="19 20">CRBIP24.58</strain>
    </source>
</reference>
<feature type="transmembrane region" description="Helical" evidence="17">
    <location>
        <begin position="12"/>
        <end position="34"/>
    </location>
</feature>
<dbReference type="GO" id="GO:0009252">
    <property type="term" value="P:peptidoglycan biosynthetic process"/>
    <property type="evidence" value="ECO:0007669"/>
    <property type="project" value="UniProtKB-KW"/>
</dbReference>
<evidence type="ECO:0000256" key="3">
    <source>
        <dbReference type="ARBA" id="ARBA00022679"/>
    </source>
</evidence>
<keyword evidence="8 17" id="KW-0472">Membrane</keyword>
<dbReference type="InterPro" id="IPR018365">
    <property type="entry name" value="Cell_cycle_FtsW-rel_CS"/>
</dbReference>
<dbReference type="GO" id="GO:0015648">
    <property type="term" value="F:lipid-linked peptidoglycan transporter activity"/>
    <property type="evidence" value="ECO:0007669"/>
    <property type="project" value="TreeGrafter"/>
</dbReference>
<name>A0A5R8M2A5_LACZE</name>
<keyword evidence="4 17" id="KW-0812">Transmembrane</keyword>
<dbReference type="Proteomes" id="UP000307781">
    <property type="component" value="Unassembled WGS sequence"/>
</dbReference>
<accession>A0A5R8M2A5</accession>
<evidence type="ECO:0000313" key="21">
    <source>
        <dbReference type="Proteomes" id="UP000309885"/>
    </source>
</evidence>
<dbReference type="PANTHER" id="PTHR30474:SF2">
    <property type="entry name" value="PEPTIDOGLYCAN GLYCOSYLTRANSFERASE FTSW-RELATED"/>
    <property type="match status" value="1"/>
</dbReference>
<proteinExistence type="inferred from homology"/>
<keyword evidence="2" id="KW-0328">Glycosyltransferase</keyword>
<gene>
    <name evidence="19" type="ORF">FEI14_02720</name>
    <name evidence="18" type="ORF">FEI15_05605</name>
</gene>
<evidence type="ECO:0000256" key="14">
    <source>
        <dbReference type="ARBA" id="ARBA00044770"/>
    </source>
</evidence>
<evidence type="ECO:0000313" key="18">
    <source>
        <dbReference type="EMBL" id="TLF40103.1"/>
    </source>
</evidence>
<dbReference type="GO" id="GO:0032153">
    <property type="term" value="C:cell division site"/>
    <property type="evidence" value="ECO:0007669"/>
    <property type="project" value="TreeGrafter"/>
</dbReference>
<evidence type="ECO:0000256" key="10">
    <source>
        <dbReference type="ARBA" id="ARBA00033270"/>
    </source>
</evidence>
<comment type="subcellular location">
    <subcellularLocation>
        <location evidence="1">Membrane</location>
        <topology evidence="1">Multi-pass membrane protein</topology>
    </subcellularLocation>
</comment>
<evidence type="ECO:0000256" key="8">
    <source>
        <dbReference type="ARBA" id="ARBA00023136"/>
    </source>
</evidence>
<keyword evidence="7 17" id="KW-1133">Transmembrane helix</keyword>
<evidence type="ECO:0000256" key="17">
    <source>
        <dbReference type="SAM" id="Phobius"/>
    </source>
</evidence>
<dbReference type="InterPro" id="IPR001182">
    <property type="entry name" value="FtsW/RodA"/>
</dbReference>
<keyword evidence="6" id="KW-0573">Peptidoglycan synthesis</keyword>
<dbReference type="EMBL" id="VBWN01000001">
    <property type="protein sequence ID" value="TLF43788.1"/>
    <property type="molecule type" value="Genomic_DNA"/>
</dbReference>
<comment type="catalytic activity">
    <reaction evidence="15">
        <text>[GlcNAc-(1-&gt;4)-Mur2Ac(oyl-L-Ala-gamma-D-Glu-L-Lys-D-Ala-D-Ala)](n)-di-trans,octa-cis-undecaprenyl diphosphate + beta-D-GlcNAc-(1-&gt;4)-Mur2Ac(oyl-L-Ala-gamma-D-Glu-L-Lys-D-Ala-D-Ala)-di-trans,octa-cis-undecaprenyl diphosphate = [GlcNAc-(1-&gt;4)-Mur2Ac(oyl-L-Ala-gamma-D-Glu-L-Lys-D-Ala-D-Ala)](n+1)-di-trans,octa-cis-undecaprenyl diphosphate + di-trans,octa-cis-undecaprenyl diphosphate + H(+)</text>
        <dbReference type="Rhea" id="RHEA:23708"/>
        <dbReference type="Rhea" id="RHEA-COMP:9602"/>
        <dbReference type="Rhea" id="RHEA-COMP:9603"/>
        <dbReference type="ChEBI" id="CHEBI:15378"/>
        <dbReference type="ChEBI" id="CHEBI:58405"/>
        <dbReference type="ChEBI" id="CHEBI:60033"/>
        <dbReference type="ChEBI" id="CHEBI:78435"/>
        <dbReference type="EC" id="2.4.99.28"/>
    </reaction>
</comment>
<keyword evidence="5" id="KW-0133">Cell shape</keyword>
<comment type="caution">
    <text evidence="19">The sequence shown here is derived from an EMBL/GenBank/DDBJ whole genome shotgun (WGS) entry which is preliminary data.</text>
</comment>
<feature type="transmembrane region" description="Helical" evidence="17">
    <location>
        <begin position="320"/>
        <end position="341"/>
    </location>
</feature>
<protein>
    <recommendedName>
        <fullName evidence="12">Probable peptidoglycan glycosyltransferase FtsW</fullName>
        <ecNumber evidence="14">2.4.99.28</ecNumber>
    </recommendedName>
    <alternativeName>
        <fullName evidence="13">Cell division protein FtsW</fullName>
    </alternativeName>
    <alternativeName>
        <fullName evidence="10">Cell wall polymerase</fullName>
    </alternativeName>
    <alternativeName>
        <fullName evidence="9">Peptidoglycan polymerase</fullName>
    </alternativeName>
</protein>
<dbReference type="EMBL" id="VBWO01000004">
    <property type="protein sequence ID" value="TLF40103.1"/>
    <property type="molecule type" value="Genomic_DNA"/>
</dbReference>
<evidence type="ECO:0000256" key="9">
    <source>
        <dbReference type="ARBA" id="ARBA00032370"/>
    </source>
</evidence>
<keyword evidence="3" id="KW-0808">Transferase</keyword>
<dbReference type="EC" id="2.4.99.28" evidence="14"/>
<dbReference type="GO" id="GO:0051301">
    <property type="term" value="P:cell division"/>
    <property type="evidence" value="ECO:0007669"/>
    <property type="project" value="InterPro"/>
</dbReference>
<feature type="transmembrane region" description="Helical" evidence="17">
    <location>
        <begin position="46"/>
        <end position="64"/>
    </location>
</feature>
<comment type="function">
    <text evidence="16">Peptidoglycan polymerase that is essential for cell division.</text>
</comment>
<dbReference type="PROSITE" id="PS00428">
    <property type="entry name" value="FTSW_RODA_SPOVE"/>
    <property type="match status" value="1"/>
</dbReference>
<feature type="transmembrane region" description="Helical" evidence="17">
    <location>
        <begin position="192"/>
        <end position="210"/>
    </location>
</feature>
<feature type="transmembrane region" description="Helical" evidence="17">
    <location>
        <begin position="76"/>
        <end position="96"/>
    </location>
</feature>
<dbReference type="PANTHER" id="PTHR30474">
    <property type="entry name" value="CELL CYCLE PROTEIN"/>
    <property type="match status" value="1"/>
</dbReference>
<dbReference type="GeneID" id="93269476"/>
<dbReference type="AlphaFoldDB" id="A0A5R8M2A5"/>